<dbReference type="GeneID" id="60329696"/>
<evidence type="ECO:0000259" key="3">
    <source>
        <dbReference type="Pfam" id="PF13392"/>
    </source>
</evidence>
<dbReference type="Proteomes" id="UP000516123">
    <property type="component" value="Segment"/>
</dbReference>
<proteinExistence type="predicted"/>
<keyword evidence="5" id="KW-1185">Reference proteome</keyword>
<keyword evidence="4" id="KW-0540">Nuclease</keyword>
<evidence type="ECO:0000259" key="2">
    <source>
        <dbReference type="Pfam" id="PF07463"/>
    </source>
</evidence>
<evidence type="ECO:0000313" key="5">
    <source>
        <dbReference type="Proteomes" id="UP000516123"/>
    </source>
</evidence>
<dbReference type="RefSeq" id="YP_009958166.1">
    <property type="nucleotide sequence ID" value="NC_051668.1"/>
</dbReference>
<name>A0A7G9V043_9CAUD</name>
<dbReference type="Pfam" id="PF07463">
    <property type="entry name" value="NUMOD4"/>
    <property type="match status" value="1"/>
</dbReference>
<dbReference type="Pfam" id="PF13392">
    <property type="entry name" value="HNH_3"/>
    <property type="match status" value="1"/>
</dbReference>
<dbReference type="InterPro" id="IPR010902">
    <property type="entry name" value="NUMOD4"/>
</dbReference>
<feature type="compositionally biased region" description="Basic and acidic residues" evidence="1">
    <location>
        <begin position="187"/>
        <end position="196"/>
    </location>
</feature>
<dbReference type="InterPro" id="IPR003615">
    <property type="entry name" value="HNH_nuc"/>
</dbReference>
<dbReference type="KEGG" id="vg:60329696"/>
<feature type="region of interest" description="Disordered" evidence="1">
    <location>
        <begin position="187"/>
        <end position="206"/>
    </location>
</feature>
<dbReference type="EMBL" id="MT684601">
    <property type="protein sequence ID" value="QNN99648.1"/>
    <property type="molecule type" value="Genomic_DNA"/>
</dbReference>
<feature type="region of interest" description="Disordered" evidence="1">
    <location>
        <begin position="1"/>
        <end position="22"/>
    </location>
</feature>
<keyword evidence="4" id="KW-0255">Endonuclease</keyword>
<dbReference type="GO" id="GO:0016788">
    <property type="term" value="F:hydrolase activity, acting on ester bonds"/>
    <property type="evidence" value="ECO:0007669"/>
    <property type="project" value="InterPro"/>
</dbReference>
<sequence length="206" mass="23275">MTGPGARQRIPTPNPITGLSREGLAVDATHEEWRPVVGFEGLYEVSNIGRVRSLDHFARGRSGSKRLIRGRVLRPAPRTSGHLTVALGRNGGSKDVHTLVATAFIGPRPEGMECCHQDGDPTNNRVENLRWDTRSANRLDSVRHGTHQAVKKTHCKHGHEFTPENTLVQRGKHRRCRECHRLDSRRRVTQDGDRRSLGRNRIRRCQ</sequence>
<feature type="domain" description="NUMOD4" evidence="2">
    <location>
        <begin position="31"/>
        <end position="87"/>
    </location>
</feature>
<reference evidence="4 5" key="1">
    <citation type="submission" date="2020-06" db="EMBL/GenBank/DDBJ databases">
        <authorList>
            <person name="Kovalski J.M."/>
            <person name="Abad L.A."/>
            <person name="Curtis N."/>
            <person name="Garlena R.A."/>
            <person name="Russell D.A."/>
            <person name="Pope W.H."/>
            <person name="Jacobs-Sera D."/>
            <person name="Hatfull G.F."/>
        </authorList>
    </citation>
    <scope>NUCLEOTIDE SEQUENCE [LARGE SCALE GENOMIC DNA]</scope>
</reference>
<dbReference type="GO" id="GO:0004519">
    <property type="term" value="F:endonuclease activity"/>
    <property type="evidence" value="ECO:0007669"/>
    <property type="project" value="UniProtKB-KW"/>
</dbReference>
<evidence type="ECO:0000256" key="1">
    <source>
        <dbReference type="SAM" id="MobiDB-lite"/>
    </source>
</evidence>
<evidence type="ECO:0000313" key="4">
    <source>
        <dbReference type="EMBL" id="QNN99648.1"/>
    </source>
</evidence>
<protein>
    <submittedName>
        <fullName evidence="4">HNH endonuclease</fullName>
    </submittedName>
</protein>
<feature type="domain" description="HNH nuclease" evidence="3">
    <location>
        <begin position="96"/>
        <end position="138"/>
    </location>
</feature>
<dbReference type="InterPro" id="IPR044925">
    <property type="entry name" value="His-Me_finger_sf"/>
</dbReference>
<dbReference type="Gene3D" id="3.90.75.20">
    <property type="match status" value="1"/>
</dbReference>
<accession>A0A7G9V043</accession>
<organism evidence="4 5">
    <name type="scientific">Mycobacterium phage Hlubikazi</name>
    <dbReference type="NCBI Taxonomy" id="2767559"/>
    <lineage>
        <taxon>Viruses</taxon>
        <taxon>Duplodnaviria</taxon>
        <taxon>Heunggongvirae</taxon>
        <taxon>Uroviricota</taxon>
        <taxon>Caudoviricetes</taxon>
        <taxon>Gracegardnervirinae</taxon>
        <taxon>Cheoctovirus</taxon>
        <taxon>Cheoctovirus hlubikazi</taxon>
    </lineage>
</organism>
<dbReference type="SUPFAM" id="SSF54060">
    <property type="entry name" value="His-Me finger endonucleases"/>
    <property type="match status" value="1"/>
</dbReference>
<feature type="compositionally biased region" description="Basic residues" evidence="1">
    <location>
        <begin position="197"/>
        <end position="206"/>
    </location>
</feature>
<keyword evidence="4" id="KW-0378">Hydrolase</keyword>
<gene>
    <name evidence="4" type="primary">31</name>
    <name evidence="4" type="ORF">PBI_HLUBIKAZI_31</name>
</gene>